<gene>
    <name evidence="1" type="ORF">DSO57_1030113</name>
</gene>
<name>A0ACC2TBT8_9FUNG</name>
<evidence type="ECO:0000313" key="1">
    <source>
        <dbReference type="EMBL" id="KAJ9072159.1"/>
    </source>
</evidence>
<sequence length="57" mass="5999">MFSPGLPASLAVHVDKNNPCLPVSVDLEVARTSLPLCAPVDCPLTPSTLRSLSFSPH</sequence>
<reference evidence="1" key="1">
    <citation type="submission" date="2022-04" db="EMBL/GenBank/DDBJ databases">
        <title>Genome of the entomopathogenic fungus Entomophthora muscae.</title>
        <authorList>
            <person name="Elya C."/>
            <person name="Lovett B.R."/>
            <person name="Lee E."/>
            <person name="Macias A.M."/>
            <person name="Hajek A.E."/>
            <person name="De Bivort B.L."/>
            <person name="Kasson M.T."/>
            <person name="De Fine Licht H.H."/>
            <person name="Stajich J.E."/>
        </authorList>
    </citation>
    <scope>NUCLEOTIDE SEQUENCE</scope>
    <source>
        <strain evidence="1">Berkeley</strain>
    </source>
</reference>
<protein>
    <submittedName>
        <fullName evidence="1">Uncharacterized protein</fullName>
    </submittedName>
</protein>
<keyword evidence="2" id="KW-1185">Reference proteome</keyword>
<proteinExistence type="predicted"/>
<organism evidence="1 2">
    <name type="scientific">Entomophthora muscae</name>
    <dbReference type="NCBI Taxonomy" id="34485"/>
    <lineage>
        <taxon>Eukaryota</taxon>
        <taxon>Fungi</taxon>
        <taxon>Fungi incertae sedis</taxon>
        <taxon>Zoopagomycota</taxon>
        <taxon>Entomophthoromycotina</taxon>
        <taxon>Entomophthoromycetes</taxon>
        <taxon>Entomophthorales</taxon>
        <taxon>Entomophthoraceae</taxon>
        <taxon>Entomophthora</taxon>
    </lineage>
</organism>
<evidence type="ECO:0000313" key="2">
    <source>
        <dbReference type="Proteomes" id="UP001165960"/>
    </source>
</evidence>
<comment type="caution">
    <text evidence="1">The sequence shown here is derived from an EMBL/GenBank/DDBJ whole genome shotgun (WGS) entry which is preliminary data.</text>
</comment>
<dbReference type="Proteomes" id="UP001165960">
    <property type="component" value="Unassembled WGS sequence"/>
</dbReference>
<dbReference type="EMBL" id="QTSX02003044">
    <property type="protein sequence ID" value="KAJ9072159.1"/>
    <property type="molecule type" value="Genomic_DNA"/>
</dbReference>
<accession>A0ACC2TBT8</accession>